<evidence type="ECO:0000313" key="3">
    <source>
        <dbReference type="Proteomes" id="UP000789342"/>
    </source>
</evidence>
<feature type="non-terminal residue" evidence="2">
    <location>
        <position position="1"/>
    </location>
</feature>
<feature type="region of interest" description="Disordered" evidence="1">
    <location>
        <begin position="35"/>
        <end position="64"/>
    </location>
</feature>
<dbReference type="Proteomes" id="UP000789342">
    <property type="component" value="Unassembled WGS sequence"/>
</dbReference>
<feature type="compositionally biased region" description="Basic and acidic residues" evidence="1">
    <location>
        <begin position="40"/>
        <end position="64"/>
    </location>
</feature>
<proteinExistence type="predicted"/>
<comment type="caution">
    <text evidence="2">The sequence shown here is derived from an EMBL/GenBank/DDBJ whole genome shotgun (WGS) entry which is preliminary data.</text>
</comment>
<feature type="region of interest" description="Disordered" evidence="1">
    <location>
        <begin position="1"/>
        <end position="20"/>
    </location>
</feature>
<dbReference type="EMBL" id="CAJVPV010012539">
    <property type="protein sequence ID" value="CAG8670847.1"/>
    <property type="molecule type" value="Genomic_DNA"/>
</dbReference>
<dbReference type="AlphaFoldDB" id="A0A9N9EDV9"/>
<accession>A0A9N9EDV9</accession>
<sequence length="445" mass="51851">MNVIQTSETPRERRNRLSRNARTCRRLTLTVEQLEQQRTQQREKYRRRTEAETEEHAERRRITRREAYRHHVQQRQTNTFASNAARMQEYDTGTVICHKLGEMNVECSQCQALHWIEEKVAGSIRAPIFGMCCAKGKVKLPPIGQPPVPLLNLLIDEDSRSHLDPITLEQLQAMLNEVNPYVHVFQQAAHILQENFTQDLNLVIIKARSEQQYTVPVASEIAILMVGDGQEFEPSNRDIVLRIQGGGLQRISQTHQFYSPLHYVLLFPRGEPGWHSNIPICNTTQVNSNDTENEDLQDEDTKLRRVTMMQYYSYHLQIRQLESFVLHRSGRLFQQYIVDAYVCIEQNRLNYLNVIKNKFVLNCIVDYKMPSLFVMSCLKTDHVLVIELYFHPALLNTQDFIYLTKRSILTPRNVDVDALNAEILAQFPGEEKTYYSADTLDRNSE</sequence>
<dbReference type="PANTHER" id="PTHR45786:SF74">
    <property type="entry name" value="ATP-DEPENDENT DNA HELICASE"/>
    <property type="match status" value="1"/>
</dbReference>
<dbReference type="OrthoDB" id="2272314at2759"/>
<dbReference type="PANTHER" id="PTHR45786">
    <property type="entry name" value="DNA BINDING PROTEIN-LIKE"/>
    <property type="match status" value="1"/>
</dbReference>
<keyword evidence="3" id="KW-1185">Reference proteome</keyword>
<evidence type="ECO:0000313" key="2">
    <source>
        <dbReference type="EMBL" id="CAG8670847.1"/>
    </source>
</evidence>
<organism evidence="2 3">
    <name type="scientific">Acaulospora morrowiae</name>
    <dbReference type="NCBI Taxonomy" id="94023"/>
    <lineage>
        <taxon>Eukaryota</taxon>
        <taxon>Fungi</taxon>
        <taxon>Fungi incertae sedis</taxon>
        <taxon>Mucoromycota</taxon>
        <taxon>Glomeromycotina</taxon>
        <taxon>Glomeromycetes</taxon>
        <taxon>Diversisporales</taxon>
        <taxon>Acaulosporaceae</taxon>
        <taxon>Acaulospora</taxon>
    </lineage>
</organism>
<protein>
    <submittedName>
        <fullName evidence="2">2623_t:CDS:1</fullName>
    </submittedName>
</protein>
<gene>
    <name evidence="2" type="ORF">AMORRO_LOCUS10818</name>
</gene>
<reference evidence="2" key="1">
    <citation type="submission" date="2021-06" db="EMBL/GenBank/DDBJ databases">
        <authorList>
            <person name="Kallberg Y."/>
            <person name="Tangrot J."/>
            <person name="Rosling A."/>
        </authorList>
    </citation>
    <scope>NUCLEOTIDE SEQUENCE</scope>
    <source>
        <strain evidence="2">CL551</strain>
    </source>
</reference>
<name>A0A9N9EDV9_9GLOM</name>
<evidence type="ECO:0000256" key="1">
    <source>
        <dbReference type="SAM" id="MobiDB-lite"/>
    </source>
</evidence>